<dbReference type="EMBL" id="AP028955">
    <property type="protein sequence ID" value="BET39140.1"/>
    <property type="molecule type" value="Genomic_DNA"/>
</dbReference>
<dbReference type="Proteomes" id="UP001473424">
    <property type="component" value="Chromosome"/>
</dbReference>
<evidence type="ECO:0008006" key="3">
    <source>
        <dbReference type="Google" id="ProtNLM"/>
    </source>
</evidence>
<sequence>MKRKLSYKKMLATVGVLTIVLPMSLSIASYAIKEKQKNNDQKIVNAINQTNYSLDNIIINSAIDELKTNISSDFIKNSLDEINQKKF</sequence>
<reference evidence="2" key="1">
    <citation type="journal article" date="2024" name="FEMS Microbiol. Lett.">
        <title>Genomic insights into Spiroplasma endosymbionts that induce male-killing and protective phenotypes in the pea aphid.</title>
        <authorList>
            <person name="Arai H."/>
            <person name="Legeai F."/>
            <person name="Kageyama D."/>
            <person name="Sugio A."/>
            <person name="Simon J.C."/>
        </authorList>
    </citation>
    <scope>NUCLEOTIDE SEQUENCE [LARGE SCALE GENOMIC DNA]</scope>
    <source>
        <strain evidence="2">sAp269</strain>
    </source>
</reference>
<keyword evidence="2" id="KW-1185">Reference proteome</keyword>
<organism evidence="1 2">
    <name type="scientific">Spiroplasma ixodetis</name>
    <dbReference type="NCBI Taxonomy" id="2141"/>
    <lineage>
        <taxon>Bacteria</taxon>
        <taxon>Bacillati</taxon>
        <taxon>Mycoplasmatota</taxon>
        <taxon>Mollicutes</taxon>
        <taxon>Entomoplasmatales</taxon>
        <taxon>Spiroplasmataceae</taxon>
        <taxon>Spiroplasma</taxon>
    </lineage>
</organism>
<proteinExistence type="predicted"/>
<gene>
    <name evidence="1" type="ORF">SAP269_17290</name>
</gene>
<evidence type="ECO:0000313" key="2">
    <source>
        <dbReference type="Proteomes" id="UP001473424"/>
    </source>
</evidence>
<dbReference type="RefSeq" id="WP_353305998.1">
    <property type="nucleotide sequence ID" value="NZ_AP028955.1"/>
</dbReference>
<protein>
    <recommendedName>
        <fullName evidence="3">Transmembrane protein</fullName>
    </recommendedName>
</protein>
<accession>A0ABN7BWJ8</accession>
<evidence type="ECO:0000313" key="1">
    <source>
        <dbReference type="EMBL" id="BET39140.1"/>
    </source>
</evidence>
<name>A0ABN7BWJ8_9MOLU</name>